<dbReference type="EMBL" id="KB292506">
    <property type="protein sequence ID" value="ELU17484.1"/>
    <property type="molecule type" value="Genomic_DNA"/>
</dbReference>
<dbReference type="OrthoDB" id="2129233at2759"/>
<gene>
    <name evidence="2" type="ORF">CAPTEDRAFT_215262</name>
</gene>
<dbReference type="EnsemblMetazoa" id="CapteT215262">
    <property type="protein sequence ID" value="CapteP215262"/>
    <property type="gene ID" value="CapteG215262"/>
</dbReference>
<dbReference type="EMBL" id="AMQN01000576">
    <property type="status" value="NOT_ANNOTATED_CDS"/>
    <property type="molecule type" value="Genomic_DNA"/>
</dbReference>
<evidence type="ECO:0000256" key="1">
    <source>
        <dbReference type="SAM" id="SignalP"/>
    </source>
</evidence>
<keyword evidence="1" id="KW-0732">Signal</keyword>
<organism evidence="2">
    <name type="scientific">Capitella teleta</name>
    <name type="common">Polychaete worm</name>
    <dbReference type="NCBI Taxonomy" id="283909"/>
    <lineage>
        <taxon>Eukaryota</taxon>
        <taxon>Metazoa</taxon>
        <taxon>Spiralia</taxon>
        <taxon>Lophotrochozoa</taxon>
        <taxon>Annelida</taxon>
        <taxon>Polychaeta</taxon>
        <taxon>Sedentaria</taxon>
        <taxon>Scolecida</taxon>
        <taxon>Capitellidae</taxon>
        <taxon>Capitella</taxon>
    </lineage>
</organism>
<dbReference type="Proteomes" id="UP000014760">
    <property type="component" value="Unassembled WGS sequence"/>
</dbReference>
<dbReference type="STRING" id="283909.R7VFT1"/>
<keyword evidence="4" id="KW-1185">Reference proteome</keyword>
<dbReference type="HOGENOM" id="CLU_795106_0_0_1"/>
<protein>
    <submittedName>
        <fullName evidence="2 3">Uncharacterized protein</fullName>
    </submittedName>
</protein>
<dbReference type="AlphaFoldDB" id="R7VFT1"/>
<reference evidence="4" key="1">
    <citation type="submission" date="2012-12" db="EMBL/GenBank/DDBJ databases">
        <authorList>
            <person name="Hellsten U."/>
            <person name="Grimwood J."/>
            <person name="Chapman J.A."/>
            <person name="Shapiro H."/>
            <person name="Aerts A."/>
            <person name="Otillar R.P."/>
            <person name="Terry A.Y."/>
            <person name="Boore J.L."/>
            <person name="Simakov O."/>
            <person name="Marletaz F."/>
            <person name="Cho S.-J."/>
            <person name="Edsinger-Gonzales E."/>
            <person name="Havlak P."/>
            <person name="Kuo D.-H."/>
            <person name="Larsson T."/>
            <person name="Lv J."/>
            <person name="Arendt D."/>
            <person name="Savage R."/>
            <person name="Osoegawa K."/>
            <person name="de Jong P."/>
            <person name="Lindberg D.R."/>
            <person name="Seaver E.C."/>
            <person name="Weisblat D.A."/>
            <person name="Putnam N.H."/>
            <person name="Grigoriev I.V."/>
            <person name="Rokhsar D.S."/>
        </authorList>
    </citation>
    <scope>NUCLEOTIDE SEQUENCE</scope>
    <source>
        <strain evidence="4">I ESC-2004</strain>
    </source>
</reference>
<accession>R7VFT1</accession>
<evidence type="ECO:0000313" key="4">
    <source>
        <dbReference type="Proteomes" id="UP000014760"/>
    </source>
</evidence>
<dbReference type="Gene3D" id="3.30.450.20">
    <property type="entry name" value="PAS domain"/>
    <property type="match status" value="1"/>
</dbReference>
<reference evidence="3" key="3">
    <citation type="submission" date="2015-06" db="UniProtKB">
        <authorList>
            <consortium name="EnsemblMetazoa"/>
        </authorList>
    </citation>
    <scope>IDENTIFICATION</scope>
</reference>
<name>R7VFT1_CAPTE</name>
<feature type="chain" id="PRO_5008788990" evidence="1">
    <location>
        <begin position="23"/>
        <end position="349"/>
    </location>
</feature>
<evidence type="ECO:0000313" key="3">
    <source>
        <dbReference type="EnsemblMetazoa" id="CapteP215262"/>
    </source>
</evidence>
<sequence length="349" mass="39409">MQLPELFTCLCSVLLLGRGAHGLHDSHPVFSFRSWFLQDLSQALPKETASQEPSRGSESWPWSHNQVKLRLTESQNDEAEAPRSTQVDQLSDYIGISKRAASSVNSDYLHSDYQRRSAKTSLKEIAKKHPVSAVFEAIENTQKLGSNCTESGYRSLAVPFPKVTHKPFKYLTVSALKTANVLNNLFRTWDASPTLYNDAFFFAQVRSTLETDRDELIHGAAIAFEVGQYQGQNGEKHFCPYIYRAKNGALYSENVSNRQYAAKEAVGYDWFHDQRGQHFSNLVGHEAGICRSVSDSDPARRHNLSTVVTTDEQGLWRGPFYKCKGDKAWTLTYSVPFFGCTKNKTLQFK</sequence>
<evidence type="ECO:0000313" key="2">
    <source>
        <dbReference type="EMBL" id="ELU17484.1"/>
    </source>
</evidence>
<feature type="signal peptide" evidence="1">
    <location>
        <begin position="1"/>
        <end position="22"/>
    </location>
</feature>
<proteinExistence type="predicted"/>
<reference evidence="2 4" key="2">
    <citation type="journal article" date="2013" name="Nature">
        <title>Insights into bilaterian evolution from three spiralian genomes.</title>
        <authorList>
            <person name="Simakov O."/>
            <person name="Marletaz F."/>
            <person name="Cho S.J."/>
            <person name="Edsinger-Gonzales E."/>
            <person name="Havlak P."/>
            <person name="Hellsten U."/>
            <person name="Kuo D.H."/>
            <person name="Larsson T."/>
            <person name="Lv J."/>
            <person name="Arendt D."/>
            <person name="Savage R."/>
            <person name="Osoegawa K."/>
            <person name="de Jong P."/>
            <person name="Grimwood J."/>
            <person name="Chapman J.A."/>
            <person name="Shapiro H."/>
            <person name="Aerts A."/>
            <person name="Otillar R.P."/>
            <person name="Terry A.Y."/>
            <person name="Boore J.L."/>
            <person name="Grigoriev I.V."/>
            <person name="Lindberg D.R."/>
            <person name="Seaver E.C."/>
            <person name="Weisblat D.A."/>
            <person name="Putnam N.H."/>
            <person name="Rokhsar D.S."/>
        </authorList>
    </citation>
    <scope>NUCLEOTIDE SEQUENCE</scope>
    <source>
        <strain evidence="2 4">I ESC-2004</strain>
    </source>
</reference>